<name>A0A6J4R940_9ACTN</name>
<dbReference type="InterPro" id="IPR011712">
    <property type="entry name" value="Sig_transdc_His_kin_sub3_dim/P"/>
</dbReference>
<dbReference type="Gene3D" id="3.30.565.10">
    <property type="entry name" value="Histidine kinase-like ATPase, C-terminal domain"/>
    <property type="match status" value="1"/>
</dbReference>
<evidence type="ECO:0000259" key="5">
    <source>
        <dbReference type="PROSITE" id="PS50109"/>
    </source>
</evidence>
<dbReference type="EMBL" id="CADCVG010000111">
    <property type="protein sequence ID" value="CAA9462486.1"/>
    <property type="molecule type" value="Genomic_DNA"/>
</dbReference>
<dbReference type="PANTHER" id="PTHR24421:SF62">
    <property type="entry name" value="SENSORY TRANSDUCTION HISTIDINE KINASE"/>
    <property type="match status" value="1"/>
</dbReference>
<evidence type="ECO:0000256" key="1">
    <source>
        <dbReference type="ARBA" id="ARBA00022679"/>
    </source>
</evidence>
<gene>
    <name evidence="6" type="ORF">AVDCRST_MAG14-2696</name>
</gene>
<dbReference type="Gene3D" id="1.20.5.1930">
    <property type="match status" value="1"/>
</dbReference>
<dbReference type="SUPFAM" id="SSF55874">
    <property type="entry name" value="ATPase domain of HSP90 chaperone/DNA topoisomerase II/histidine kinase"/>
    <property type="match status" value="1"/>
</dbReference>
<dbReference type="SUPFAM" id="SSF55781">
    <property type="entry name" value="GAF domain-like"/>
    <property type="match status" value="1"/>
</dbReference>
<dbReference type="InterPro" id="IPR029016">
    <property type="entry name" value="GAF-like_dom_sf"/>
</dbReference>
<reference evidence="6" key="1">
    <citation type="submission" date="2020-02" db="EMBL/GenBank/DDBJ databases">
        <authorList>
            <person name="Meier V. D."/>
        </authorList>
    </citation>
    <scope>NUCLEOTIDE SEQUENCE</scope>
    <source>
        <strain evidence="6">AVDCRST_MAG14</strain>
    </source>
</reference>
<dbReference type="Pfam" id="PF02518">
    <property type="entry name" value="HATPase_c"/>
    <property type="match status" value="1"/>
</dbReference>
<dbReference type="InterPro" id="IPR003018">
    <property type="entry name" value="GAF"/>
</dbReference>
<sequence length="577" mass="61176">MGSIRTRARRLGSLFAFYSPTFPDHGEPTTDRNTVGPSRTGALNGVRWQLILAAGVVVGVIPQLLLYPVTYGYILASALLTQSVEPEQARQFGLVMGLWGLPLVHMLLAAFAASWVSRRAGEAPVAHGVLVALVSVVVGQAVGLIYGDLSVDGVVKYLALGLAGGLGGGIEGRAALTGQEALYEASRDIGVASGPQAVAEAIGDNPLSPAAVGVALWWSGHATDGDEAVSFGALRVPEPRTSRGWPDSACLDSVDAWELVGSGRGSSRTLRAGELPARERVVWWDLGIKSVLLLPLVASGGERIGVLAVASRERRFPRSAVRSYQTVVAQAALALENLRLVEEARRAGRQAGVLRERQRMAHEIHDTLAQGFTSIVMNLEAAEGIMPPDSGQMHHYLDQARLTARESLTEARRLVWALRPERLEETSLPEALAGLAERWSSESGIAASVATTGARQPLAPVIEATLFRVAQEALANVRKHAGGASRVALTLSYIGDAVALDARDDGVGFDPLRENGRVRDHDSGGFGLKGMRERVEEAGGTLSIESAIGEGTTLAVKMPVIARVPEAEDSKEVREVP</sequence>
<keyword evidence="4" id="KW-0812">Transmembrane</keyword>
<evidence type="ECO:0000256" key="2">
    <source>
        <dbReference type="ARBA" id="ARBA00022777"/>
    </source>
</evidence>
<dbReference type="SMART" id="SM00387">
    <property type="entry name" value="HATPase_c"/>
    <property type="match status" value="1"/>
</dbReference>
<feature type="transmembrane region" description="Helical" evidence="4">
    <location>
        <begin position="94"/>
        <end position="116"/>
    </location>
</feature>
<feature type="transmembrane region" description="Helical" evidence="4">
    <location>
        <begin position="50"/>
        <end position="74"/>
    </location>
</feature>
<dbReference type="PROSITE" id="PS50109">
    <property type="entry name" value="HIS_KIN"/>
    <property type="match status" value="1"/>
</dbReference>
<dbReference type="PANTHER" id="PTHR24421">
    <property type="entry name" value="NITRATE/NITRITE SENSOR PROTEIN NARX-RELATED"/>
    <property type="match status" value="1"/>
</dbReference>
<keyword evidence="4" id="KW-0472">Membrane</keyword>
<evidence type="ECO:0000256" key="4">
    <source>
        <dbReference type="SAM" id="Phobius"/>
    </source>
</evidence>
<keyword evidence="3" id="KW-0902">Two-component regulatory system</keyword>
<dbReference type="GO" id="GO:0046983">
    <property type="term" value="F:protein dimerization activity"/>
    <property type="evidence" value="ECO:0007669"/>
    <property type="project" value="InterPro"/>
</dbReference>
<keyword evidence="1" id="KW-0808">Transferase</keyword>
<feature type="transmembrane region" description="Helical" evidence="4">
    <location>
        <begin position="128"/>
        <end position="147"/>
    </location>
</feature>
<dbReference type="AlphaFoldDB" id="A0A6J4R940"/>
<dbReference type="InterPro" id="IPR005467">
    <property type="entry name" value="His_kinase_dom"/>
</dbReference>
<proteinExistence type="predicted"/>
<dbReference type="Gene3D" id="3.30.450.40">
    <property type="match status" value="1"/>
</dbReference>
<keyword evidence="2 6" id="KW-0418">Kinase</keyword>
<dbReference type="Pfam" id="PF07730">
    <property type="entry name" value="HisKA_3"/>
    <property type="match status" value="1"/>
</dbReference>
<dbReference type="CDD" id="cd16917">
    <property type="entry name" value="HATPase_UhpB-NarQ-NarX-like"/>
    <property type="match status" value="1"/>
</dbReference>
<dbReference type="InterPro" id="IPR003594">
    <property type="entry name" value="HATPase_dom"/>
</dbReference>
<keyword evidence="4" id="KW-1133">Transmembrane helix</keyword>
<dbReference type="InterPro" id="IPR050482">
    <property type="entry name" value="Sensor_HK_TwoCompSys"/>
</dbReference>
<accession>A0A6J4R940</accession>
<evidence type="ECO:0000256" key="3">
    <source>
        <dbReference type="ARBA" id="ARBA00023012"/>
    </source>
</evidence>
<dbReference type="GO" id="GO:0016020">
    <property type="term" value="C:membrane"/>
    <property type="evidence" value="ECO:0007669"/>
    <property type="project" value="InterPro"/>
</dbReference>
<feature type="domain" description="Histidine kinase" evidence="5">
    <location>
        <begin position="466"/>
        <end position="562"/>
    </location>
</feature>
<dbReference type="InterPro" id="IPR036890">
    <property type="entry name" value="HATPase_C_sf"/>
</dbReference>
<dbReference type="GO" id="GO:0000155">
    <property type="term" value="F:phosphorelay sensor kinase activity"/>
    <property type="evidence" value="ECO:0007669"/>
    <property type="project" value="InterPro"/>
</dbReference>
<evidence type="ECO:0000313" key="6">
    <source>
        <dbReference type="EMBL" id="CAA9462486.1"/>
    </source>
</evidence>
<protein>
    <submittedName>
        <fullName evidence="6">Probable sensor kinase</fullName>
    </submittedName>
</protein>
<organism evidence="6">
    <name type="scientific">uncultured Rubrobacteraceae bacterium</name>
    <dbReference type="NCBI Taxonomy" id="349277"/>
    <lineage>
        <taxon>Bacteria</taxon>
        <taxon>Bacillati</taxon>
        <taxon>Actinomycetota</taxon>
        <taxon>Rubrobacteria</taxon>
        <taxon>Rubrobacterales</taxon>
        <taxon>Rubrobacteraceae</taxon>
        <taxon>environmental samples</taxon>
    </lineage>
</organism>
<dbReference type="Pfam" id="PF13185">
    <property type="entry name" value="GAF_2"/>
    <property type="match status" value="1"/>
</dbReference>